<sequence length="327" mass="34524">MPLDLQIRAMLERAAAAPAIPLSQLPPAVVRDGFLASILASLGEGYEPVPLAEVRDHTIDGSVPVRIYRPRAEATSVPVVAFAHAGGWVLGDLETHDEVCRHLSRSLPAVVVAVDYRLAPEHPYPAAVDDYWTAVCWLAEHAAELGGDADRLAVIGDSAGGNLAAAAALRAREAGGPHIAVQALAYPTVDATLEYGTRPGGSYTTCGEGYGLTLSTMRWFVDCYLPDPAARTAPDASPLLADDLSGLPPAIVATAEYDPLRSEGAHYAHRLAQAGVTVTHLDAGGLVHGFLYQTRVSRSADRARQAFVDAVREALGARLDDLTEVQA</sequence>
<proteinExistence type="inferred from homology"/>
<dbReference type="Proteomes" id="UP000650628">
    <property type="component" value="Unassembled WGS sequence"/>
</dbReference>
<feature type="domain" description="Alpha/beta hydrolase fold-3" evidence="3">
    <location>
        <begin position="81"/>
        <end position="291"/>
    </location>
</feature>
<dbReference type="AlphaFoldDB" id="A0A8J3TTE5"/>
<evidence type="ECO:0000259" key="3">
    <source>
        <dbReference type="Pfam" id="PF07859"/>
    </source>
</evidence>
<dbReference type="PANTHER" id="PTHR48081:SF8">
    <property type="entry name" value="ALPHA_BETA HYDROLASE FOLD-3 DOMAIN-CONTAINING PROTEIN-RELATED"/>
    <property type="match status" value="1"/>
</dbReference>
<evidence type="ECO:0000256" key="1">
    <source>
        <dbReference type="ARBA" id="ARBA00010515"/>
    </source>
</evidence>
<gene>
    <name evidence="4" type="ORF">Pmi06nite_52430</name>
</gene>
<dbReference type="RefSeq" id="WP_203955727.1">
    <property type="nucleotide sequence ID" value="NZ_BOOO01000031.1"/>
</dbReference>
<dbReference type="FunFam" id="3.40.50.1820:FF:000089">
    <property type="entry name" value="Alpha/beta hydrolase"/>
    <property type="match status" value="1"/>
</dbReference>
<comment type="caution">
    <text evidence="4">The sequence shown here is derived from an EMBL/GenBank/DDBJ whole genome shotgun (WGS) entry which is preliminary data.</text>
</comment>
<dbReference type="InterPro" id="IPR013094">
    <property type="entry name" value="AB_hydrolase_3"/>
</dbReference>
<dbReference type="InterPro" id="IPR050300">
    <property type="entry name" value="GDXG_lipolytic_enzyme"/>
</dbReference>
<evidence type="ECO:0000313" key="4">
    <source>
        <dbReference type="EMBL" id="GII31801.1"/>
    </source>
</evidence>
<dbReference type="Pfam" id="PF07859">
    <property type="entry name" value="Abhydrolase_3"/>
    <property type="match status" value="1"/>
</dbReference>
<protein>
    <submittedName>
        <fullName evidence="4">Putative lipase/esterase</fullName>
    </submittedName>
</protein>
<dbReference type="GO" id="GO:0016787">
    <property type="term" value="F:hydrolase activity"/>
    <property type="evidence" value="ECO:0007669"/>
    <property type="project" value="UniProtKB-KW"/>
</dbReference>
<keyword evidence="5" id="KW-1185">Reference proteome</keyword>
<dbReference type="Gene3D" id="3.40.50.1820">
    <property type="entry name" value="alpha/beta hydrolase"/>
    <property type="match status" value="1"/>
</dbReference>
<evidence type="ECO:0000256" key="2">
    <source>
        <dbReference type="ARBA" id="ARBA00022801"/>
    </source>
</evidence>
<organism evidence="4 5">
    <name type="scientific">Planotetraspora mira</name>
    <dbReference type="NCBI Taxonomy" id="58121"/>
    <lineage>
        <taxon>Bacteria</taxon>
        <taxon>Bacillati</taxon>
        <taxon>Actinomycetota</taxon>
        <taxon>Actinomycetes</taxon>
        <taxon>Streptosporangiales</taxon>
        <taxon>Streptosporangiaceae</taxon>
        <taxon>Planotetraspora</taxon>
    </lineage>
</organism>
<comment type="similarity">
    <text evidence="1">Belongs to the 'GDXG' lipolytic enzyme family.</text>
</comment>
<keyword evidence="2" id="KW-0378">Hydrolase</keyword>
<reference evidence="4 5" key="1">
    <citation type="submission" date="2021-01" db="EMBL/GenBank/DDBJ databases">
        <title>Whole genome shotgun sequence of Planotetraspora mira NBRC 15435.</title>
        <authorList>
            <person name="Komaki H."/>
            <person name="Tamura T."/>
        </authorList>
    </citation>
    <scope>NUCLEOTIDE SEQUENCE [LARGE SCALE GENOMIC DNA]</scope>
    <source>
        <strain evidence="4 5">NBRC 15435</strain>
    </source>
</reference>
<dbReference type="InterPro" id="IPR029058">
    <property type="entry name" value="AB_hydrolase_fold"/>
</dbReference>
<evidence type="ECO:0000313" key="5">
    <source>
        <dbReference type="Proteomes" id="UP000650628"/>
    </source>
</evidence>
<name>A0A8J3TTE5_9ACTN</name>
<dbReference type="EMBL" id="BOOO01000031">
    <property type="protein sequence ID" value="GII31801.1"/>
    <property type="molecule type" value="Genomic_DNA"/>
</dbReference>
<accession>A0A8J3TTE5</accession>
<dbReference type="PANTHER" id="PTHR48081">
    <property type="entry name" value="AB HYDROLASE SUPERFAMILY PROTEIN C4A8.06C"/>
    <property type="match status" value="1"/>
</dbReference>
<dbReference type="SUPFAM" id="SSF53474">
    <property type="entry name" value="alpha/beta-Hydrolases"/>
    <property type="match status" value="1"/>
</dbReference>